<dbReference type="Gene3D" id="2.40.30.90">
    <property type="entry name" value="Bacterial fluorinating enzyme like"/>
    <property type="match status" value="1"/>
</dbReference>
<dbReference type="PIRSF" id="PIRSF006779">
    <property type="entry name" value="UCP006779"/>
    <property type="match status" value="1"/>
</dbReference>
<dbReference type="EMBL" id="DUIH01000021">
    <property type="protein sequence ID" value="HIH70303.1"/>
    <property type="molecule type" value="Genomic_DNA"/>
</dbReference>
<dbReference type="PANTHER" id="PTHR35092">
    <property type="entry name" value="CHLORINASE MJ1651"/>
    <property type="match status" value="1"/>
</dbReference>
<evidence type="ECO:0000259" key="4">
    <source>
        <dbReference type="Pfam" id="PF20257"/>
    </source>
</evidence>
<dbReference type="SUPFAM" id="SSF101852">
    <property type="entry name" value="Bacterial fluorinating enzyme, C-terminal domain"/>
    <property type="match status" value="1"/>
</dbReference>
<proteinExistence type="inferred from homology"/>
<dbReference type="AlphaFoldDB" id="A0A832RTN5"/>
<dbReference type="InterPro" id="IPR023228">
    <property type="entry name" value="SAM_OH_AdoTrfase_N_sf"/>
</dbReference>
<dbReference type="InterPro" id="IPR046469">
    <property type="entry name" value="SAM_HAT_N"/>
</dbReference>
<evidence type="ECO:0000256" key="2">
    <source>
        <dbReference type="ARBA" id="ARBA00024035"/>
    </source>
</evidence>
<accession>A0A832RTN5</accession>
<organism evidence="5 6">
    <name type="scientific">Methermicoccus shengliensis</name>
    <dbReference type="NCBI Taxonomy" id="660064"/>
    <lineage>
        <taxon>Archaea</taxon>
        <taxon>Methanobacteriati</taxon>
        <taxon>Methanobacteriota</taxon>
        <taxon>Stenosarchaea group</taxon>
        <taxon>Methanomicrobia</taxon>
        <taxon>Methanosarcinales</taxon>
        <taxon>Methermicoccaceae</taxon>
        <taxon>Methermicoccus</taxon>
    </lineage>
</organism>
<comment type="similarity">
    <text evidence="2">Belongs to the SAM hydrolase / SAM-dependent halogenase family.</text>
</comment>
<feature type="domain" description="S-adenosyl-l-methionine hydroxide adenosyltransferase N-terminal" evidence="3">
    <location>
        <begin position="2"/>
        <end position="143"/>
    </location>
</feature>
<dbReference type="InterPro" id="IPR023227">
    <property type="entry name" value="SAM_OH_AdoTrfase_C_sf"/>
</dbReference>
<name>A0A832RTN5_9EURY</name>
<sequence length="253" mass="26814">MITLTTDFGTLYPAALKGAILALSPNAKIVDVSHEVPRGNVVAGALFLRCASVWFPDAIHVCVLGSEVRGRSRMLVVRTKRGTLVGPDSGVLCPAAEVLGGGELFELDGTQLWERAQWEMGSGVEYAVAAAMLENGVSPSEMGMPTQSIVELTLEHVHLSGEEVHTKVLYVDGFGNLVLAIPNSAALPSGRGTVRGHPFLLTDSYEQGRLVLYRGTLGFFELALGGGSASHLLGVREGDELVLELSEESGASW</sequence>
<dbReference type="Gene3D" id="3.40.50.10790">
    <property type="entry name" value="S-adenosyl-l-methionine hydroxide adenosyltransferase, N-terminal"/>
    <property type="match status" value="1"/>
</dbReference>
<evidence type="ECO:0000259" key="3">
    <source>
        <dbReference type="Pfam" id="PF01887"/>
    </source>
</evidence>
<dbReference type="Pfam" id="PF01887">
    <property type="entry name" value="SAM_HAT_N"/>
    <property type="match status" value="1"/>
</dbReference>
<dbReference type="InterPro" id="IPR002747">
    <property type="entry name" value="SAM_OH_AdoTrfase"/>
</dbReference>
<keyword evidence="1" id="KW-0949">S-adenosyl-L-methionine</keyword>
<dbReference type="Pfam" id="PF20257">
    <property type="entry name" value="SAM_HAT_C"/>
    <property type="match status" value="1"/>
</dbReference>
<gene>
    <name evidence="5" type="ORF">HA299_06815</name>
</gene>
<protein>
    <submittedName>
        <fullName evidence="5">SAM-dependent chlorinase/fluorinase</fullName>
    </submittedName>
</protein>
<feature type="domain" description="S-adenosyl-l-methionine hydroxide adenosyltransferase C-terminal" evidence="4">
    <location>
        <begin position="167"/>
        <end position="241"/>
    </location>
</feature>
<dbReference type="PANTHER" id="PTHR35092:SF1">
    <property type="entry name" value="CHLORINASE MJ1651"/>
    <property type="match status" value="1"/>
</dbReference>
<dbReference type="SUPFAM" id="SSF102522">
    <property type="entry name" value="Bacterial fluorinating enzyme, N-terminal domain"/>
    <property type="match status" value="1"/>
</dbReference>
<dbReference type="Proteomes" id="UP000600363">
    <property type="component" value="Unassembled WGS sequence"/>
</dbReference>
<comment type="caution">
    <text evidence="5">The sequence shown here is derived from an EMBL/GenBank/DDBJ whole genome shotgun (WGS) entry which is preliminary data.</text>
</comment>
<dbReference type="RefSeq" id="WP_042684570.1">
    <property type="nucleotide sequence ID" value="NZ_DUIH01000021.1"/>
</dbReference>
<reference evidence="5" key="1">
    <citation type="journal article" date="2020" name="bioRxiv">
        <title>A rank-normalized archaeal taxonomy based on genome phylogeny resolves widespread incomplete and uneven classifications.</title>
        <authorList>
            <person name="Rinke C."/>
            <person name="Chuvochina M."/>
            <person name="Mussig A.J."/>
            <person name="Chaumeil P.-A."/>
            <person name="Waite D.W."/>
            <person name="Whitman W.B."/>
            <person name="Parks D.H."/>
            <person name="Hugenholtz P."/>
        </authorList>
    </citation>
    <scope>NUCLEOTIDE SEQUENCE</scope>
    <source>
        <strain evidence="5">UBA12518</strain>
    </source>
</reference>
<evidence type="ECO:0000313" key="5">
    <source>
        <dbReference type="EMBL" id="HIH70303.1"/>
    </source>
</evidence>
<evidence type="ECO:0000256" key="1">
    <source>
        <dbReference type="ARBA" id="ARBA00022691"/>
    </source>
</evidence>
<dbReference type="InterPro" id="IPR046470">
    <property type="entry name" value="SAM_HAT_C"/>
</dbReference>
<evidence type="ECO:0000313" key="6">
    <source>
        <dbReference type="Proteomes" id="UP000600363"/>
    </source>
</evidence>